<comment type="function">
    <text evidence="5">Responsible for synthesis of pseudouridine from uracil-55 in the psi GC loop of transfer RNAs.</text>
</comment>
<feature type="domain" description="tRNA pseudouridylate synthase B C-terminal" evidence="7">
    <location>
        <begin position="168"/>
        <end position="214"/>
    </location>
</feature>
<organism evidence="8 9">
    <name type="scientific">Candidatus Falkowbacteria bacterium GW2011_GWF2_39_8</name>
    <dbReference type="NCBI Taxonomy" id="1618642"/>
    <lineage>
        <taxon>Bacteria</taxon>
        <taxon>Candidatus Falkowiibacteriota</taxon>
    </lineage>
</organism>
<feature type="domain" description="Pseudouridine synthase II N-terminal" evidence="6">
    <location>
        <begin position="19"/>
        <end position="167"/>
    </location>
</feature>
<accession>A0A0G0T5X5</accession>
<dbReference type="InterPro" id="IPR014780">
    <property type="entry name" value="tRNA_psdUridine_synth_TruB"/>
</dbReference>
<dbReference type="PANTHER" id="PTHR13767:SF2">
    <property type="entry name" value="PSEUDOURIDYLATE SYNTHASE TRUB1"/>
    <property type="match status" value="1"/>
</dbReference>
<dbReference type="SUPFAM" id="SSF55120">
    <property type="entry name" value="Pseudouridine synthase"/>
    <property type="match status" value="1"/>
</dbReference>
<evidence type="ECO:0000256" key="5">
    <source>
        <dbReference type="HAMAP-Rule" id="MF_01080"/>
    </source>
</evidence>
<gene>
    <name evidence="5" type="primary">truB</name>
    <name evidence="8" type="ORF">UT64_C0012G0014</name>
</gene>
<evidence type="ECO:0000256" key="3">
    <source>
        <dbReference type="ARBA" id="ARBA00022694"/>
    </source>
</evidence>
<comment type="caution">
    <text evidence="8">The sequence shown here is derived from an EMBL/GenBank/DDBJ whole genome shotgun (WGS) entry which is preliminary data.</text>
</comment>
<sequence>MLVDKPVGPTSHWVVGRLRRITGIRKIGHAGTLDPFASGLLLLAIGREATREINQFVKLDKEYIADIFFGAETDTYDREGKITRNYDSIVSRSEIEEVLKNFLGCQKQLPPMFSAKKINGKKLYELARKNIEVERQPADIKIYELEILDYSWPILKLRVACSSGTYIRSLAFDIGRKLNCGAHLQELRRTRIGHFGLGGAVSIDELDENNWQEHLFYKKAM</sequence>
<evidence type="ECO:0000256" key="2">
    <source>
        <dbReference type="ARBA" id="ARBA00005642"/>
    </source>
</evidence>
<keyword evidence="4 5" id="KW-0413">Isomerase</keyword>
<evidence type="ECO:0000313" key="8">
    <source>
        <dbReference type="EMBL" id="KKR33222.1"/>
    </source>
</evidence>
<evidence type="ECO:0000256" key="1">
    <source>
        <dbReference type="ARBA" id="ARBA00000385"/>
    </source>
</evidence>
<comment type="catalytic activity">
    <reaction evidence="1 5">
        <text>uridine(55) in tRNA = pseudouridine(55) in tRNA</text>
        <dbReference type="Rhea" id="RHEA:42532"/>
        <dbReference type="Rhea" id="RHEA-COMP:10101"/>
        <dbReference type="Rhea" id="RHEA-COMP:10102"/>
        <dbReference type="ChEBI" id="CHEBI:65314"/>
        <dbReference type="ChEBI" id="CHEBI:65315"/>
        <dbReference type="EC" id="5.4.99.25"/>
    </reaction>
</comment>
<dbReference type="InterPro" id="IPR002501">
    <property type="entry name" value="PsdUridine_synth_N"/>
</dbReference>
<dbReference type="GO" id="GO:0003723">
    <property type="term" value="F:RNA binding"/>
    <property type="evidence" value="ECO:0007669"/>
    <property type="project" value="InterPro"/>
</dbReference>
<dbReference type="PATRIC" id="fig|1618642.3.peg.329"/>
<evidence type="ECO:0000259" key="7">
    <source>
        <dbReference type="Pfam" id="PF16198"/>
    </source>
</evidence>
<name>A0A0G0T5X5_9BACT</name>
<dbReference type="HAMAP" id="MF_01080">
    <property type="entry name" value="TruB_bact"/>
    <property type="match status" value="1"/>
</dbReference>
<dbReference type="GO" id="GO:0031119">
    <property type="term" value="P:tRNA pseudouridine synthesis"/>
    <property type="evidence" value="ECO:0007669"/>
    <property type="project" value="UniProtKB-UniRule"/>
</dbReference>
<proteinExistence type="inferred from homology"/>
<dbReference type="Pfam" id="PF01509">
    <property type="entry name" value="TruB_N"/>
    <property type="match status" value="1"/>
</dbReference>
<dbReference type="CDD" id="cd02573">
    <property type="entry name" value="PseudoU_synth_EcTruB"/>
    <property type="match status" value="1"/>
</dbReference>
<dbReference type="EMBL" id="LBXO01000012">
    <property type="protein sequence ID" value="KKR33222.1"/>
    <property type="molecule type" value="Genomic_DNA"/>
</dbReference>
<dbReference type="InterPro" id="IPR020103">
    <property type="entry name" value="PsdUridine_synth_cat_dom_sf"/>
</dbReference>
<evidence type="ECO:0000256" key="4">
    <source>
        <dbReference type="ARBA" id="ARBA00023235"/>
    </source>
</evidence>
<dbReference type="GO" id="GO:1990481">
    <property type="term" value="P:mRNA pseudouridine synthesis"/>
    <property type="evidence" value="ECO:0007669"/>
    <property type="project" value="TreeGrafter"/>
</dbReference>
<reference evidence="8 9" key="1">
    <citation type="journal article" date="2015" name="Nature">
        <title>rRNA introns, odd ribosomes, and small enigmatic genomes across a large radiation of phyla.</title>
        <authorList>
            <person name="Brown C.T."/>
            <person name="Hug L.A."/>
            <person name="Thomas B.C."/>
            <person name="Sharon I."/>
            <person name="Castelle C.J."/>
            <person name="Singh A."/>
            <person name="Wilkins M.J."/>
            <person name="Williams K.H."/>
            <person name="Banfield J.F."/>
        </authorList>
    </citation>
    <scope>NUCLEOTIDE SEQUENCE [LARGE SCALE GENOMIC DNA]</scope>
</reference>
<dbReference type="AlphaFoldDB" id="A0A0G0T5X5"/>
<dbReference type="Pfam" id="PF16198">
    <property type="entry name" value="TruB_C_2"/>
    <property type="match status" value="1"/>
</dbReference>
<dbReference type="Gene3D" id="3.30.2350.10">
    <property type="entry name" value="Pseudouridine synthase"/>
    <property type="match status" value="1"/>
</dbReference>
<dbReference type="GO" id="GO:0160148">
    <property type="term" value="F:tRNA pseudouridine(55) synthase activity"/>
    <property type="evidence" value="ECO:0007669"/>
    <property type="project" value="UniProtKB-EC"/>
</dbReference>
<keyword evidence="3 5" id="KW-0819">tRNA processing</keyword>
<evidence type="ECO:0000313" key="9">
    <source>
        <dbReference type="Proteomes" id="UP000034137"/>
    </source>
</evidence>
<dbReference type="EC" id="5.4.99.25" evidence="5"/>
<dbReference type="NCBIfam" id="TIGR00431">
    <property type="entry name" value="TruB"/>
    <property type="match status" value="1"/>
</dbReference>
<evidence type="ECO:0000259" key="6">
    <source>
        <dbReference type="Pfam" id="PF01509"/>
    </source>
</evidence>
<dbReference type="InterPro" id="IPR032819">
    <property type="entry name" value="TruB_C"/>
</dbReference>
<protein>
    <recommendedName>
        <fullName evidence="5">tRNA pseudouridine synthase B</fullName>
        <ecNumber evidence="5">5.4.99.25</ecNumber>
    </recommendedName>
    <alternativeName>
        <fullName evidence="5">tRNA pseudouridine(55) synthase</fullName>
        <shortName evidence="5">Psi55 synthase</shortName>
    </alternativeName>
    <alternativeName>
        <fullName evidence="5">tRNA pseudouridylate synthase</fullName>
    </alternativeName>
    <alternativeName>
        <fullName evidence="5">tRNA-uridine isomerase</fullName>
    </alternativeName>
</protein>
<feature type="active site" description="Nucleophile" evidence="5">
    <location>
        <position position="34"/>
    </location>
</feature>
<comment type="similarity">
    <text evidence="2 5">Belongs to the pseudouridine synthase TruB family. Type 1 subfamily.</text>
</comment>
<dbReference type="Proteomes" id="UP000034137">
    <property type="component" value="Unassembled WGS sequence"/>
</dbReference>
<dbReference type="PANTHER" id="PTHR13767">
    <property type="entry name" value="TRNA-PSEUDOURIDINE SYNTHASE"/>
    <property type="match status" value="1"/>
</dbReference>